<dbReference type="HOGENOM" id="CLU_2013403_0_0_4"/>
<proteinExistence type="predicted"/>
<protein>
    <recommendedName>
        <fullName evidence="3">Roadblock/LAMTOR2 domain-containing protein</fullName>
    </recommendedName>
</protein>
<accession>F5Y3Q1</accession>
<dbReference type="STRING" id="365046.Rta_26070"/>
<name>F5Y3Q1_RAMTT</name>
<evidence type="ECO:0000313" key="2">
    <source>
        <dbReference type="Proteomes" id="UP000008385"/>
    </source>
</evidence>
<keyword evidence="2" id="KW-1185">Reference proteome</keyword>
<dbReference type="AlphaFoldDB" id="F5Y3Q1"/>
<reference evidence="1 2" key="2">
    <citation type="journal article" date="2011" name="PLoS ONE">
        <title>The Cyst-Dividing Bacterium Ramlibacter tataouinensis TTB310 Genome Reveals a Well-Stocked Toolbox for Adaptation to a Desert Environment.</title>
        <authorList>
            <person name="De Luca G."/>
            <person name="Barakat M."/>
            <person name="Ortet P."/>
            <person name="Fochesato S."/>
            <person name="Jourlin-Castelli C."/>
            <person name="Ansaldi M."/>
            <person name="Py B."/>
            <person name="Fichant G."/>
            <person name="Coutinho P.M."/>
            <person name="Voulhoux R."/>
            <person name="Bastien O."/>
            <person name="Marechal E."/>
            <person name="Henrissat B."/>
            <person name="Quentin Y."/>
            <person name="Noirot P."/>
            <person name="Filloux A."/>
            <person name="Mejean V."/>
            <person name="Dubow M.S."/>
            <person name="Barras F."/>
            <person name="Barbe V."/>
            <person name="Weissenbach J."/>
            <person name="Mihalcescu I."/>
            <person name="Vermeglio A."/>
            <person name="Achouak W."/>
            <person name="Heulin T."/>
        </authorList>
    </citation>
    <scope>NUCLEOTIDE SEQUENCE [LARGE SCALE GENOMIC DNA]</scope>
    <source>
        <strain evidence="2">ATCC BAA-407 / DSM 14655 / LMG 21543 / TTB310</strain>
    </source>
</reference>
<dbReference type="KEGG" id="rta:Rta_26070"/>
<evidence type="ECO:0008006" key="3">
    <source>
        <dbReference type="Google" id="ProtNLM"/>
    </source>
</evidence>
<gene>
    <name evidence="1" type="ordered locus">Rta_26070</name>
</gene>
<dbReference type="EMBL" id="CP000245">
    <property type="protein sequence ID" value="AEG93708.1"/>
    <property type="molecule type" value="Genomic_DNA"/>
</dbReference>
<evidence type="ECO:0000313" key="1">
    <source>
        <dbReference type="EMBL" id="AEG93708.1"/>
    </source>
</evidence>
<reference evidence="2" key="1">
    <citation type="submission" date="2006-01" db="EMBL/GenBank/DDBJ databases">
        <title>Genome of the cyst-dividing bacterium Ramlibacter tataouinensis.</title>
        <authorList>
            <person name="Barakat M."/>
            <person name="Ortet P."/>
            <person name="De Luca G."/>
            <person name="Jourlin-Castelli C."/>
            <person name="Ansaldi M."/>
            <person name="Py B."/>
            <person name="Fichant G."/>
            <person name="Coutinho P."/>
            <person name="Voulhoux R."/>
            <person name="Bastien O."/>
            <person name="Roy S."/>
            <person name="Marechal E."/>
            <person name="Henrissat B."/>
            <person name="Quentin Y."/>
            <person name="Noirot P."/>
            <person name="Filloux A."/>
            <person name="Mejean V."/>
            <person name="DuBow M."/>
            <person name="Barras F."/>
            <person name="Heulin T."/>
        </authorList>
    </citation>
    <scope>NUCLEOTIDE SEQUENCE [LARGE SCALE GENOMIC DNA]</scope>
    <source>
        <strain evidence="2">ATCC BAA-407 / DSM 14655 / LMG 21543 / TTB310</strain>
    </source>
</reference>
<sequence length="123" mass="13681">MQQAEYLIAELASFDGVQACALVDADTGMAWYHAGDLADREEIAEAAVEFWRVHGRLQQQFSRFGPLASAAYSFDTHVIGLFSCSVQPPLVLVCVADKARAAWARWRPVMERLKQAVAEAPRR</sequence>
<dbReference type="Proteomes" id="UP000008385">
    <property type="component" value="Chromosome"/>
</dbReference>
<organism evidence="1 2">
    <name type="scientific">Ramlibacter tataouinensis (strain ATCC BAA-407 / DSM 14655 / LMG 21543 / TTB310)</name>
    <dbReference type="NCBI Taxonomy" id="365046"/>
    <lineage>
        <taxon>Bacteria</taxon>
        <taxon>Pseudomonadati</taxon>
        <taxon>Pseudomonadota</taxon>
        <taxon>Betaproteobacteria</taxon>
        <taxon>Burkholderiales</taxon>
        <taxon>Comamonadaceae</taxon>
        <taxon>Ramlibacter</taxon>
    </lineage>
</organism>
<dbReference type="RefSeq" id="WP_013901940.1">
    <property type="nucleotide sequence ID" value="NC_015677.1"/>
</dbReference>
<dbReference type="OrthoDB" id="8909501at2"/>